<accession>A0ACC2VR43</accession>
<reference evidence="1" key="1">
    <citation type="submission" date="2023-04" db="EMBL/GenBank/DDBJ databases">
        <title>Draft Genome sequencing of Naganishia species isolated from polar environments using Oxford Nanopore Technology.</title>
        <authorList>
            <person name="Leo P."/>
            <person name="Venkateswaran K."/>
        </authorList>
    </citation>
    <scope>NUCLEOTIDE SEQUENCE</scope>
    <source>
        <strain evidence="1">MNA-CCFEE 5423</strain>
    </source>
</reference>
<evidence type="ECO:0000313" key="1">
    <source>
        <dbReference type="EMBL" id="KAJ9101890.1"/>
    </source>
</evidence>
<evidence type="ECO:0000313" key="2">
    <source>
        <dbReference type="Proteomes" id="UP001227268"/>
    </source>
</evidence>
<comment type="caution">
    <text evidence="1">The sequence shown here is derived from an EMBL/GenBank/DDBJ whole genome shotgun (WGS) entry which is preliminary data.</text>
</comment>
<name>A0ACC2VR43_9TREE</name>
<keyword evidence="2" id="KW-1185">Reference proteome</keyword>
<sequence length="874" mass="97025">MLEIRKTLSAPELRLKNDWRFLSRFTSYVRDLFHVKRAFITLVKEESILEMFDPQEPHSIIMQQDEGICYQTLKNPQGVYSVPDMGADERYANADTPSSNSIIGVLCLMDDVAHEFTNENLGQLKNIADLLAGQIVQQIEEQHARRQARMHQVTIAFTNKSLQLSNTEESGIFNTAHMSLPIKFPVLDDTGSIDWDAESQFTSFVTPQPMGQKVETTLYQDALLTMCQVLDDTNAVLLDLSRYDTSTAPVTSPLPVVHNPAISETGSDFSSTWNARQSRTSLSRRKSSRRAERDTKGSWSEVAAYTQPSCVSSPFNMKGAQASAAVDAIVSHTLQSDNHWFHNDDRQGELRPQILRNLVPDANCLLALPVKQGKHSLLLMLSWEEVPTRPEDVVSFVSGILSSLVNTLSMRDARRAERAQLTFSNVQAHELRTPLHQIMSTAALLRTELMDPLGSNGQQVDNVVVDLLNNLESANTHLERNISSILGYFSSLAMDYTSNDAQVIADSLPSKTLGESFEITLPRLLQQNRAMRQHEDNLGDVDVIVDFVKPYLAHDVYEDADGSLTSYVKVSIDDETHLLSTFSGTSDGLTNVSIRIEDNGIGMSQSFLQQDYFKAMGKQDEFSGGTGLSLYLAQELLHLMGGRIAVTSVLDKGTVVLIEIPLSHRSSSEGPLLTPGLTPTLLRHDDFCHYANDDTLPTTPKPHSGIENSIRNNLLSSGLAICSQWYKAQLLLVPSNLPIQQIESIAATYVGKEVWVIGPEHGWEKWKVIADKFDMLHLGNFIVSTAIRKFITVPQTEASQSGITPAMSRLFDPKFALTTIAAPMPKMNRAPLSVAGDAVVANLDKPYIMVVDDNHIVSFSVWKQPLQSTRSRLV</sequence>
<organism evidence="1 2">
    <name type="scientific">Naganishia friedmannii</name>
    <dbReference type="NCBI Taxonomy" id="89922"/>
    <lineage>
        <taxon>Eukaryota</taxon>
        <taxon>Fungi</taxon>
        <taxon>Dikarya</taxon>
        <taxon>Basidiomycota</taxon>
        <taxon>Agaricomycotina</taxon>
        <taxon>Tremellomycetes</taxon>
        <taxon>Filobasidiales</taxon>
        <taxon>Filobasidiaceae</taxon>
        <taxon>Naganishia</taxon>
    </lineage>
</organism>
<dbReference type="Proteomes" id="UP001227268">
    <property type="component" value="Unassembled WGS sequence"/>
</dbReference>
<proteinExistence type="predicted"/>
<gene>
    <name evidence="1" type="ORF">QFC21_003230</name>
</gene>
<dbReference type="EMBL" id="JASBWT010000009">
    <property type="protein sequence ID" value="KAJ9101890.1"/>
    <property type="molecule type" value="Genomic_DNA"/>
</dbReference>
<protein>
    <submittedName>
        <fullName evidence="1">Uncharacterized protein</fullName>
    </submittedName>
</protein>